<evidence type="ECO:0000313" key="4">
    <source>
        <dbReference type="Proteomes" id="UP000189738"/>
    </source>
</evidence>
<dbReference type="EMBL" id="MAHS01000011">
    <property type="protein sequence ID" value="OPB48545.1"/>
    <property type="molecule type" value="Genomic_DNA"/>
</dbReference>
<dbReference type="RefSeq" id="WP_024568338.1">
    <property type="nucleotide sequence ID" value="NZ_BQKS01000012.1"/>
</dbReference>
<dbReference type="EMBL" id="CP014339">
    <property type="protein sequence ID" value="AQX50607.1"/>
    <property type="molecule type" value="Genomic_DNA"/>
</dbReference>
<proteinExistence type="predicted"/>
<name>A0A1T3JKS8_9FLAO</name>
<organism evidence="3">
    <name type="scientific">Elizabethkingia anophelis</name>
    <dbReference type="NCBI Taxonomy" id="1117645"/>
    <lineage>
        <taxon>Bacteria</taxon>
        <taxon>Pseudomonadati</taxon>
        <taxon>Bacteroidota</taxon>
        <taxon>Flavobacteriia</taxon>
        <taxon>Flavobacteriales</taxon>
        <taxon>Weeksellaceae</taxon>
        <taxon>Elizabethkingia</taxon>
    </lineage>
</organism>
<accession>A0A1T3JKS8</accession>
<dbReference type="AlphaFoldDB" id="A0A1T3JKS8"/>
<feature type="domain" description="WYL" evidence="1">
    <location>
        <begin position="116"/>
        <end position="186"/>
    </location>
</feature>
<protein>
    <submittedName>
        <fullName evidence="3">WYL domain-containing protein</fullName>
    </submittedName>
</protein>
<evidence type="ECO:0000313" key="3">
    <source>
        <dbReference type="EMBL" id="OPB48545.1"/>
    </source>
</evidence>
<dbReference type="PANTHER" id="PTHR34580:SF9">
    <property type="entry name" value="SLL5097 PROTEIN"/>
    <property type="match status" value="1"/>
</dbReference>
<dbReference type="Pfam" id="PF13280">
    <property type="entry name" value="WYL"/>
    <property type="match status" value="1"/>
</dbReference>
<dbReference type="Proteomes" id="UP000189738">
    <property type="component" value="Chromosome"/>
</dbReference>
<dbReference type="InterPro" id="IPR051534">
    <property type="entry name" value="CBASS_pafABC_assoc_protein"/>
</dbReference>
<dbReference type="PROSITE" id="PS52050">
    <property type="entry name" value="WYL"/>
    <property type="match status" value="1"/>
</dbReference>
<dbReference type="InterPro" id="IPR026881">
    <property type="entry name" value="WYL_dom"/>
</dbReference>
<evidence type="ECO:0000259" key="1">
    <source>
        <dbReference type="Pfam" id="PF13280"/>
    </source>
</evidence>
<gene>
    <name evidence="2" type="ORF">AYC66_07935</name>
    <name evidence="3" type="ORF">BAY09_06205</name>
</gene>
<reference evidence="3" key="2">
    <citation type="submission" date="2016-06" db="EMBL/GenBank/DDBJ databases">
        <authorList>
            <person name="Nicholson A.C."/>
        </authorList>
    </citation>
    <scope>NUCLEOTIDE SEQUENCE [LARGE SCALE GENOMIC DNA]</scope>
    <source>
        <strain evidence="3">E6809</strain>
    </source>
</reference>
<reference evidence="2 4" key="1">
    <citation type="submission" date="2016-02" db="EMBL/GenBank/DDBJ databases">
        <authorList>
            <person name="Nicholson A.C."/>
            <person name="Humrighouse B.W."/>
            <person name="Loparev V."/>
            <person name="Emery B."/>
            <person name="Graziano J."/>
            <person name="McQuiston J.R."/>
        </authorList>
    </citation>
    <scope>NUCLEOTIDE SEQUENCE [LARGE SCALE GENOMIC DNA]</scope>
    <source>
        <strain evidence="2 4">E6809</strain>
    </source>
</reference>
<evidence type="ECO:0000313" key="2">
    <source>
        <dbReference type="EMBL" id="AQX50607.1"/>
    </source>
</evidence>
<sequence length="293" mass="34300">MAKREQMLRLKLIEEFIRRKKGASFQDIYEFLSEKFQEKDLELSFTERTFQRDKKLIGEISGKEIRYNKARNIYFLEDSSEEDIFDTILLMEAYRETEGKADIMLFEKRKSRGLHNLQDLVQAIKLQKCVSFIYRKFNDDKGTKKLVQPYALKEFKNRWYLLGNETNGKNFFIKTYGLDRMTDLQITSTAFSKKDCDLDAAFENSFGIISSLGKEPENIILSMDAVQGNFLKSLPIHHSQKIILDNSEEVKISLTLVPSYDFIQELLTLTGLVKILEPESLKMKMNELLKTEF</sequence>
<dbReference type="PANTHER" id="PTHR34580">
    <property type="match status" value="1"/>
</dbReference>